<keyword evidence="1" id="KW-0472">Membrane</keyword>
<evidence type="ECO:0000313" key="3">
    <source>
        <dbReference type="Proteomes" id="UP001430953"/>
    </source>
</evidence>
<evidence type="ECO:0000313" key="2">
    <source>
        <dbReference type="EMBL" id="KAL0113583.1"/>
    </source>
</evidence>
<accession>A0AAW2FDM2</accession>
<evidence type="ECO:0008006" key="4">
    <source>
        <dbReference type="Google" id="ProtNLM"/>
    </source>
</evidence>
<keyword evidence="3" id="KW-1185">Reference proteome</keyword>
<reference evidence="2 3" key="1">
    <citation type="submission" date="2023-03" db="EMBL/GenBank/DDBJ databases">
        <title>High recombination rates correlate with genetic variation in Cardiocondyla obscurior ants.</title>
        <authorList>
            <person name="Errbii M."/>
        </authorList>
    </citation>
    <scope>NUCLEOTIDE SEQUENCE [LARGE SCALE GENOMIC DNA]</scope>
    <source>
        <strain evidence="2">Alpha-2009</strain>
        <tissue evidence="2">Whole body</tissue>
    </source>
</reference>
<protein>
    <recommendedName>
        <fullName evidence="4">Maturase K</fullName>
    </recommendedName>
</protein>
<dbReference type="EMBL" id="JADYXP020000012">
    <property type="protein sequence ID" value="KAL0113583.1"/>
    <property type="molecule type" value="Genomic_DNA"/>
</dbReference>
<evidence type="ECO:0000256" key="1">
    <source>
        <dbReference type="SAM" id="Phobius"/>
    </source>
</evidence>
<keyword evidence="1" id="KW-1133">Transmembrane helix</keyword>
<name>A0AAW2FDM2_9HYME</name>
<keyword evidence="1" id="KW-0812">Transmembrane</keyword>
<organism evidence="2 3">
    <name type="scientific">Cardiocondyla obscurior</name>
    <dbReference type="NCBI Taxonomy" id="286306"/>
    <lineage>
        <taxon>Eukaryota</taxon>
        <taxon>Metazoa</taxon>
        <taxon>Ecdysozoa</taxon>
        <taxon>Arthropoda</taxon>
        <taxon>Hexapoda</taxon>
        <taxon>Insecta</taxon>
        <taxon>Pterygota</taxon>
        <taxon>Neoptera</taxon>
        <taxon>Endopterygota</taxon>
        <taxon>Hymenoptera</taxon>
        <taxon>Apocrita</taxon>
        <taxon>Aculeata</taxon>
        <taxon>Formicoidea</taxon>
        <taxon>Formicidae</taxon>
        <taxon>Myrmicinae</taxon>
        <taxon>Cardiocondyla</taxon>
    </lineage>
</organism>
<proteinExistence type="predicted"/>
<sequence length="230" mass="26314">MPPDAFSAIYHDFYVENYLDPRSTRFLFFFFFLIYILFSFLFFSGGKRRRESPQNCSLLNLRGSCCNLIILGINARYGWTERLFDGRRQNSETKPSRRRYTNQLVHDSLAIHALSLDNAYCRSAIRRYLAPKFARLDYRFGILAVGRDGGRRESRCVVQGARSSLRRRFADSVGVGSEIARDWRPSWSNEGLASSGSHIGTHAITSLPLDSPSLPLLGYLNGLHDKFQLL</sequence>
<gene>
    <name evidence="2" type="ORF">PUN28_012620</name>
</gene>
<comment type="caution">
    <text evidence="2">The sequence shown here is derived from an EMBL/GenBank/DDBJ whole genome shotgun (WGS) entry which is preliminary data.</text>
</comment>
<dbReference type="AlphaFoldDB" id="A0AAW2FDM2"/>
<feature type="transmembrane region" description="Helical" evidence="1">
    <location>
        <begin position="26"/>
        <end position="43"/>
    </location>
</feature>
<dbReference type="Proteomes" id="UP001430953">
    <property type="component" value="Unassembled WGS sequence"/>
</dbReference>